<evidence type="ECO:0000256" key="5">
    <source>
        <dbReference type="ARBA" id="ARBA00022970"/>
    </source>
</evidence>
<evidence type="ECO:0000256" key="3">
    <source>
        <dbReference type="ARBA" id="ARBA00022741"/>
    </source>
</evidence>
<feature type="domain" description="ABC transporter" evidence="6">
    <location>
        <begin position="3"/>
        <end position="236"/>
    </location>
</feature>
<dbReference type="SUPFAM" id="SSF52540">
    <property type="entry name" value="P-loop containing nucleoside triphosphate hydrolases"/>
    <property type="match status" value="1"/>
</dbReference>
<keyword evidence="4" id="KW-0067">ATP-binding</keyword>
<dbReference type="PROSITE" id="PS00211">
    <property type="entry name" value="ABC_TRANSPORTER_1"/>
    <property type="match status" value="1"/>
</dbReference>
<dbReference type="PANTHER" id="PTHR43820:SF4">
    <property type="entry name" value="HIGH-AFFINITY BRANCHED-CHAIN AMINO ACID TRANSPORT ATP-BINDING PROTEIN LIVF"/>
    <property type="match status" value="1"/>
</dbReference>
<evidence type="ECO:0000313" key="7">
    <source>
        <dbReference type="EMBL" id="CAB5240020.1"/>
    </source>
</evidence>
<dbReference type="Gene3D" id="3.40.50.300">
    <property type="entry name" value="P-loop containing nucleotide triphosphate hydrolases"/>
    <property type="match status" value="1"/>
</dbReference>
<dbReference type="InterPro" id="IPR003593">
    <property type="entry name" value="AAA+_ATPase"/>
</dbReference>
<evidence type="ECO:0000256" key="4">
    <source>
        <dbReference type="ARBA" id="ARBA00022840"/>
    </source>
</evidence>
<keyword evidence="2" id="KW-0813">Transport</keyword>
<dbReference type="PIRSF" id="PIRSF039137">
    <property type="entry name" value="ABC_branched_ATPase"/>
    <property type="match status" value="1"/>
</dbReference>
<gene>
    <name evidence="7" type="ORF">UFOPK3554_00607</name>
</gene>
<reference evidence="7" key="1">
    <citation type="submission" date="2020-05" db="EMBL/GenBank/DDBJ databases">
        <authorList>
            <person name="Chiriac C."/>
            <person name="Salcher M."/>
            <person name="Ghai R."/>
            <person name="Kavagutti S V."/>
        </authorList>
    </citation>
    <scope>NUCLEOTIDE SEQUENCE</scope>
</reference>
<dbReference type="EMBL" id="CAFBSG010000007">
    <property type="protein sequence ID" value="CAB5240020.1"/>
    <property type="molecule type" value="Genomic_DNA"/>
</dbReference>
<evidence type="ECO:0000256" key="1">
    <source>
        <dbReference type="ARBA" id="ARBA00005417"/>
    </source>
</evidence>
<dbReference type="SMART" id="SM00382">
    <property type="entry name" value="AAA"/>
    <property type="match status" value="1"/>
</dbReference>
<dbReference type="PROSITE" id="PS50893">
    <property type="entry name" value="ABC_TRANSPORTER_2"/>
    <property type="match status" value="1"/>
</dbReference>
<dbReference type="InterPro" id="IPR003439">
    <property type="entry name" value="ABC_transporter-like_ATP-bd"/>
</dbReference>
<dbReference type="InterPro" id="IPR017871">
    <property type="entry name" value="ABC_transporter-like_CS"/>
</dbReference>
<dbReference type="InterPro" id="IPR030660">
    <property type="entry name" value="ABC_branched_ATPase_LivF/BraG"/>
</dbReference>
<comment type="similarity">
    <text evidence="1">Belongs to the ABC transporter superfamily.</text>
</comment>
<keyword evidence="5" id="KW-0029">Amino-acid transport</keyword>
<evidence type="ECO:0000256" key="2">
    <source>
        <dbReference type="ARBA" id="ARBA00022448"/>
    </source>
</evidence>
<keyword evidence="3" id="KW-0547">Nucleotide-binding</keyword>
<evidence type="ECO:0000259" key="6">
    <source>
        <dbReference type="PROSITE" id="PS50893"/>
    </source>
</evidence>
<accession>A0A6J7XRQ7</accession>
<organism evidence="7">
    <name type="scientific">freshwater metagenome</name>
    <dbReference type="NCBI Taxonomy" id="449393"/>
    <lineage>
        <taxon>unclassified sequences</taxon>
        <taxon>metagenomes</taxon>
        <taxon>ecological metagenomes</taxon>
    </lineage>
</organism>
<dbReference type="Pfam" id="PF00005">
    <property type="entry name" value="ABC_tran"/>
    <property type="match status" value="1"/>
</dbReference>
<dbReference type="GO" id="GO:0016887">
    <property type="term" value="F:ATP hydrolysis activity"/>
    <property type="evidence" value="ECO:0007669"/>
    <property type="project" value="InterPro"/>
</dbReference>
<protein>
    <submittedName>
        <fullName evidence="7">Unannotated protein</fullName>
    </submittedName>
</protein>
<sequence>MRLEIKDLHVHYGKIEAIKGISIVVNEGEIVTLIGANGAGKTTMLKTISGLRKVSSGQIIFNGEDISKMPAHKRADLGLSQAPEGRGIFPGMSVLENLEMGKYNRKDRKIEMKEDLDKVYHLFPRLLERSKQAGGTLSGGEQQMLAIGRALMARPKVLLLDEPSMGLAPLMIANIFNIITEINKTGVTILLVEQNAQQALQRAHRAYVLEVGHVVKEAKASDLLNDPAVRAAYLGTGAH</sequence>
<dbReference type="AlphaFoldDB" id="A0A6J7XRQ7"/>
<dbReference type="GO" id="GO:0015807">
    <property type="term" value="P:L-amino acid transport"/>
    <property type="evidence" value="ECO:0007669"/>
    <property type="project" value="TreeGrafter"/>
</dbReference>
<dbReference type="GO" id="GO:0015658">
    <property type="term" value="F:branched-chain amino acid transmembrane transporter activity"/>
    <property type="evidence" value="ECO:0007669"/>
    <property type="project" value="InterPro"/>
</dbReference>
<dbReference type="GO" id="GO:0005524">
    <property type="term" value="F:ATP binding"/>
    <property type="evidence" value="ECO:0007669"/>
    <property type="project" value="UniProtKB-KW"/>
</dbReference>
<dbReference type="PANTHER" id="PTHR43820">
    <property type="entry name" value="HIGH-AFFINITY BRANCHED-CHAIN AMINO ACID TRANSPORT ATP-BINDING PROTEIN LIVF"/>
    <property type="match status" value="1"/>
</dbReference>
<proteinExistence type="inferred from homology"/>
<dbReference type="InterPro" id="IPR027417">
    <property type="entry name" value="P-loop_NTPase"/>
</dbReference>
<dbReference type="CDD" id="cd03224">
    <property type="entry name" value="ABC_TM1139_LivF_branched"/>
    <property type="match status" value="1"/>
</dbReference>
<dbReference type="InterPro" id="IPR052156">
    <property type="entry name" value="BCAA_Transport_ATP-bd_LivF"/>
</dbReference>
<name>A0A6J7XRQ7_9ZZZZ</name>